<dbReference type="AlphaFoldDB" id="A0A9D0Z883"/>
<dbReference type="GO" id="GO:0006542">
    <property type="term" value="P:glutamine biosynthetic process"/>
    <property type="evidence" value="ECO:0007669"/>
    <property type="project" value="InterPro"/>
</dbReference>
<sequence length="698" mass="77514">MKKSQEMLADVFGQNVFSDKIMRMRLPQNVYRALHRTIDEGAELDPAIAEVIASAMKEWAVERGATHYTHWFQPMNGQTAEKQDAFLTPHDGGVLLEFTGKALIRGEADASSFPSGGLRATFEARGYTAWDCTSPAFIREDPNGIVSLCIPTAFCSYAGEALDTRTPLLRAQEVLSRQAVRVLRCLGDTHTRRVKAKVGLEQEYFLIDRELYRRRRDLIYTGRTLFGARPPKGQEMEDQYYAAIRQRVSEFMAELNEELWKMGVAAKTQHNEVAPSQHEVAVLFDDAVAACDQNQLTMMLLRKVAARRGMAALLHEKPFAGVSGSGKHNNWSLATDEGVNLLKPGDCPEENTTFLLFFTAVIAAVDEHAGLLRLAAASASNDHRLGGHEAPTPMLSVFIGDALQQMLEHACGLSERVFRGHGEICTGVTTIPKLFADDTDRNRTSPFAFTGNKFEFRMLGSSESASTLNTVMATVVADQLARIADRLEAGDAPIAVVRDLFTAHRRVIFNGNSYSNEWREEAARRGLKEYPTTVEAIEALISEESIALFERHDVLTRTEVLSRAVVREDAYIKTLRIEARTMAKMMQELVLPAAMRWQDALALQKAHIEAVGAAAPVQSQQLAFVGEQVCALAQGIDELNRALGALDGTTISCDNARDWRDGVLPVMERLREASDALERVLPRDMWPVPTYGEMLFHI</sequence>
<dbReference type="Gene3D" id="3.30.590.10">
    <property type="entry name" value="Glutamine synthetase/guanido kinase, catalytic domain"/>
    <property type="match status" value="1"/>
</dbReference>
<dbReference type="InterPro" id="IPR052725">
    <property type="entry name" value="GS_Type-3"/>
</dbReference>
<dbReference type="Pfam" id="PF00120">
    <property type="entry name" value="Gln-synt_C"/>
    <property type="match status" value="1"/>
</dbReference>
<dbReference type="EMBL" id="DVFJ01000004">
    <property type="protein sequence ID" value="HIQ70793.1"/>
    <property type="molecule type" value="Genomic_DNA"/>
</dbReference>
<dbReference type="SMART" id="SM01230">
    <property type="entry name" value="Gln-synt_C"/>
    <property type="match status" value="1"/>
</dbReference>
<organism evidence="5 6">
    <name type="scientific">Candidatus Onthenecus intestinigallinarum</name>
    <dbReference type="NCBI Taxonomy" id="2840875"/>
    <lineage>
        <taxon>Bacteria</taxon>
        <taxon>Bacillati</taxon>
        <taxon>Bacillota</taxon>
        <taxon>Clostridia</taxon>
        <taxon>Eubacteriales</taxon>
        <taxon>Candidatus Onthenecus</taxon>
    </lineage>
</organism>
<gene>
    <name evidence="5" type="ORF">IAB73_01040</name>
</gene>
<evidence type="ECO:0000259" key="3">
    <source>
        <dbReference type="PROSITE" id="PS51986"/>
    </source>
</evidence>
<dbReference type="InterPro" id="IPR008146">
    <property type="entry name" value="Gln_synth_cat_dom"/>
</dbReference>
<dbReference type="InterPro" id="IPR008147">
    <property type="entry name" value="Gln_synt_N"/>
</dbReference>
<feature type="domain" description="GS catalytic" evidence="4">
    <location>
        <begin position="164"/>
        <end position="590"/>
    </location>
</feature>
<proteinExistence type="inferred from homology"/>
<name>A0A9D0Z883_9FIRM</name>
<evidence type="ECO:0000259" key="4">
    <source>
        <dbReference type="PROSITE" id="PS51987"/>
    </source>
</evidence>
<protein>
    <submittedName>
        <fullName evidence="5">Glutamine synthetase III</fullName>
    </submittedName>
</protein>
<feature type="domain" description="GS beta-grasp" evidence="3">
    <location>
        <begin position="66"/>
        <end position="159"/>
    </location>
</feature>
<dbReference type="SUPFAM" id="SSF55931">
    <property type="entry name" value="Glutamine synthetase/guanido kinase"/>
    <property type="match status" value="1"/>
</dbReference>
<reference evidence="5" key="1">
    <citation type="submission" date="2020-10" db="EMBL/GenBank/DDBJ databases">
        <authorList>
            <person name="Gilroy R."/>
        </authorList>
    </citation>
    <scope>NUCLEOTIDE SEQUENCE</scope>
    <source>
        <strain evidence="5">ChiSxjej2B14-6234</strain>
    </source>
</reference>
<evidence type="ECO:0000313" key="6">
    <source>
        <dbReference type="Proteomes" id="UP000886887"/>
    </source>
</evidence>
<accession>A0A9D0Z883</accession>
<dbReference type="Pfam" id="PF18318">
    <property type="entry name" value="Gln-synt_C-ter"/>
    <property type="match status" value="1"/>
</dbReference>
<dbReference type="InterPro" id="IPR022147">
    <property type="entry name" value="GSIII_N"/>
</dbReference>
<evidence type="ECO:0000313" key="5">
    <source>
        <dbReference type="EMBL" id="HIQ70793.1"/>
    </source>
</evidence>
<reference evidence="5" key="2">
    <citation type="journal article" date="2021" name="PeerJ">
        <title>Extensive microbial diversity within the chicken gut microbiome revealed by metagenomics and culture.</title>
        <authorList>
            <person name="Gilroy R."/>
            <person name="Ravi A."/>
            <person name="Getino M."/>
            <person name="Pursley I."/>
            <person name="Horton D.L."/>
            <person name="Alikhan N.F."/>
            <person name="Baker D."/>
            <person name="Gharbi K."/>
            <person name="Hall N."/>
            <person name="Watson M."/>
            <person name="Adriaenssens E.M."/>
            <person name="Foster-Nyarko E."/>
            <person name="Jarju S."/>
            <person name="Secka A."/>
            <person name="Antonio M."/>
            <person name="Oren A."/>
            <person name="Chaudhuri R.R."/>
            <person name="La Ragione R."/>
            <person name="Hildebrand F."/>
            <person name="Pallen M.J."/>
        </authorList>
    </citation>
    <scope>NUCLEOTIDE SEQUENCE</scope>
    <source>
        <strain evidence="5">ChiSxjej2B14-6234</strain>
    </source>
</reference>
<dbReference type="PROSITE" id="PS51987">
    <property type="entry name" value="GS_CATALYTIC"/>
    <property type="match status" value="1"/>
</dbReference>
<dbReference type="Pfam" id="PF12437">
    <property type="entry name" value="GSIII_N"/>
    <property type="match status" value="1"/>
</dbReference>
<evidence type="ECO:0000256" key="1">
    <source>
        <dbReference type="PROSITE-ProRule" id="PRU01330"/>
    </source>
</evidence>
<dbReference type="InterPro" id="IPR014746">
    <property type="entry name" value="Gln_synth/guanido_kin_cat_dom"/>
</dbReference>
<dbReference type="GO" id="GO:0004356">
    <property type="term" value="F:glutamine synthetase activity"/>
    <property type="evidence" value="ECO:0007669"/>
    <property type="project" value="InterPro"/>
</dbReference>
<comment type="caution">
    <text evidence="5">The sequence shown here is derived from an EMBL/GenBank/DDBJ whole genome shotgun (WGS) entry which is preliminary data.</text>
</comment>
<dbReference type="PROSITE" id="PS51986">
    <property type="entry name" value="GS_BETA_GRASP"/>
    <property type="match status" value="1"/>
</dbReference>
<dbReference type="InterPro" id="IPR040577">
    <property type="entry name" value="Gln-synt_C"/>
</dbReference>
<comment type="similarity">
    <text evidence="1 2">Belongs to the glutamine synthetase family.</text>
</comment>
<evidence type="ECO:0000256" key="2">
    <source>
        <dbReference type="RuleBase" id="RU000384"/>
    </source>
</evidence>
<dbReference type="PANTHER" id="PTHR42974:SF1">
    <property type="entry name" value="TYPE-3 GLUTAMINE SYNTHETASE"/>
    <property type="match status" value="1"/>
</dbReference>
<dbReference type="Proteomes" id="UP000886887">
    <property type="component" value="Unassembled WGS sequence"/>
</dbReference>
<dbReference type="Gene3D" id="1.20.120.1560">
    <property type="match status" value="1"/>
</dbReference>
<dbReference type="PANTHER" id="PTHR42974">
    <property type="entry name" value="GLUTAMINE SYNTHETASE"/>
    <property type="match status" value="1"/>
</dbReference>